<proteinExistence type="predicted"/>
<protein>
    <submittedName>
        <fullName evidence="1">Uncharacterized protein</fullName>
    </submittedName>
</protein>
<dbReference type="Gene3D" id="1.10.10.10">
    <property type="entry name" value="Winged helix-like DNA-binding domain superfamily/Winged helix DNA-binding domain"/>
    <property type="match status" value="1"/>
</dbReference>
<accession>A0A645BE48</accession>
<reference evidence="1" key="1">
    <citation type="submission" date="2019-08" db="EMBL/GenBank/DDBJ databases">
        <authorList>
            <person name="Kucharzyk K."/>
            <person name="Murdoch R.W."/>
            <person name="Higgins S."/>
            <person name="Loffler F."/>
        </authorList>
    </citation>
    <scope>NUCLEOTIDE SEQUENCE</scope>
</reference>
<dbReference type="InterPro" id="IPR036388">
    <property type="entry name" value="WH-like_DNA-bd_sf"/>
</dbReference>
<organism evidence="1">
    <name type="scientific">bioreactor metagenome</name>
    <dbReference type="NCBI Taxonomy" id="1076179"/>
    <lineage>
        <taxon>unclassified sequences</taxon>
        <taxon>metagenomes</taxon>
        <taxon>ecological metagenomes</taxon>
    </lineage>
</organism>
<comment type="caution">
    <text evidence="1">The sequence shown here is derived from an EMBL/GenBank/DDBJ whole genome shotgun (WGS) entry which is preliminary data.</text>
</comment>
<evidence type="ECO:0000313" key="1">
    <source>
        <dbReference type="EMBL" id="MPM63328.1"/>
    </source>
</evidence>
<name>A0A645BE48_9ZZZZ</name>
<dbReference type="EMBL" id="VSSQ01019347">
    <property type="protein sequence ID" value="MPM63328.1"/>
    <property type="molecule type" value="Genomic_DNA"/>
</dbReference>
<sequence length="193" mass="21894">MDDRGECNPSQETLGKLCNMSIPTVNKAINSLLGKEVGGFLLLKRELINKGSRKYSNYRIPLLGECDTTAGEEVSEEVVQKPMTSPDVLKLFEATYRETYSVPYKASYKKELGMIKRSLLPAYTDDQIRIIIKTVFEEYDKRWKTPKYQTPTIGALCSWLGNQALKLSADKEKTKAVVSKWDNLENSDEDLIL</sequence>
<gene>
    <name evidence="1" type="ORF">SDC9_110208</name>
</gene>
<dbReference type="Pfam" id="PF13730">
    <property type="entry name" value="HTH_36"/>
    <property type="match status" value="1"/>
</dbReference>
<dbReference type="AlphaFoldDB" id="A0A645BE48"/>